<reference evidence="2" key="1">
    <citation type="submission" date="2021-01" db="EMBL/GenBank/DDBJ databases">
        <authorList>
            <person name="Corre E."/>
            <person name="Pelletier E."/>
            <person name="Niang G."/>
            <person name="Scheremetjew M."/>
            <person name="Finn R."/>
            <person name="Kale V."/>
            <person name="Holt S."/>
            <person name="Cochrane G."/>
            <person name="Meng A."/>
            <person name="Brown T."/>
            <person name="Cohen L."/>
        </authorList>
    </citation>
    <scope>NUCLEOTIDE SEQUENCE</scope>
    <source>
        <strain evidence="2">CCMP1452</strain>
    </source>
</reference>
<dbReference type="PROSITE" id="PS51257">
    <property type="entry name" value="PROKAR_LIPOPROTEIN"/>
    <property type="match status" value="1"/>
</dbReference>
<feature type="chain" id="PRO_5031564414" evidence="1">
    <location>
        <begin position="23"/>
        <end position="340"/>
    </location>
</feature>
<dbReference type="PANTHER" id="PTHR34044:SF1">
    <property type="entry name" value="NUCLEAR PROTEIN"/>
    <property type="match status" value="1"/>
</dbReference>
<dbReference type="AlphaFoldDB" id="A0A7S2RGV9"/>
<evidence type="ECO:0000313" key="2">
    <source>
        <dbReference type="EMBL" id="CAD9670720.1"/>
    </source>
</evidence>
<dbReference type="PANTHER" id="PTHR34044">
    <property type="entry name" value="NUCLEAR PROTEIN"/>
    <property type="match status" value="1"/>
</dbReference>
<sequence length="340" mass="36317">MRFTRFSVIVAMSAIASSCAWTSTFATNKSNNCVVRTGSCKNKNSMALFGSKAAQKIASRSAWAENRGVGGDDDKSSDGDDGFGTIVGGGRIGGLLNSAGGESILLGREDSISSEKEGTPILIATRNDSLESIVDECPENRKKDLVFLQNGYLDGFLEGKGLLDNTQVLLYLSVPAKGVEPVDGVTAVNPEGLTAATGVHAQAFADRLATLGLKCNVITPEQYRPAMFEKLIWISTYMLVGTAKECKSVGDAGSQHKQLVEQVINELLAAVTAKEGVEFASGAVERLAAYTDVVADFPCAVKEFEWRNQYFYNLGNEACPTHNALLKECEDKGSITFSLP</sequence>
<dbReference type="EMBL" id="HBHI01013384">
    <property type="protein sequence ID" value="CAD9670720.1"/>
    <property type="molecule type" value="Transcribed_RNA"/>
</dbReference>
<gene>
    <name evidence="2" type="ORF">EANT1437_LOCUS6863</name>
</gene>
<keyword evidence="1" id="KW-0732">Signal</keyword>
<name>A0A7S2RGV9_9STRA</name>
<evidence type="ECO:0000256" key="1">
    <source>
        <dbReference type="SAM" id="SignalP"/>
    </source>
</evidence>
<accession>A0A7S2RGV9</accession>
<proteinExistence type="predicted"/>
<organism evidence="2">
    <name type="scientific">Eucampia antarctica</name>
    <dbReference type="NCBI Taxonomy" id="49252"/>
    <lineage>
        <taxon>Eukaryota</taxon>
        <taxon>Sar</taxon>
        <taxon>Stramenopiles</taxon>
        <taxon>Ochrophyta</taxon>
        <taxon>Bacillariophyta</taxon>
        <taxon>Mediophyceae</taxon>
        <taxon>Biddulphiophycidae</taxon>
        <taxon>Hemiaulales</taxon>
        <taxon>Hemiaulaceae</taxon>
        <taxon>Eucampia</taxon>
    </lineage>
</organism>
<protein>
    <submittedName>
        <fullName evidence="2">Uncharacterized protein</fullName>
    </submittedName>
</protein>
<feature type="signal peptide" evidence="1">
    <location>
        <begin position="1"/>
        <end position="22"/>
    </location>
</feature>